<dbReference type="Gene3D" id="1.10.40.30">
    <property type="entry name" value="Fumarase/aspartase (C-terminal domain)"/>
    <property type="match status" value="1"/>
</dbReference>
<feature type="region of interest" description="Disordered" evidence="12">
    <location>
        <begin position="937"/>
        <end position="972"/>
    </location>
</feature>
<feature type="compositionally biased region" description="Polar residues" evidence="12">
    <location>
        <begin position="565"/>
        <end position="586"/>
    </location>
</feature>
<evidence type="ECO:0000256" key="10">
    <source>
        <dbReference type="ARBA" id="ARBA00048679"/>
    </source>
</evidence>
<evidence type="ECO:0000256" key="3">
    <source>
        <dbReference type="ARBA" id="ARBA00022553"/>
    </source>
</evidence>
<dbReference type="HAMAP" id="MF_00743">
    <property type="entry name" value="FumaraseC"/>
    <property type="match status" value="1"/>
</dbReference>
<feature type="region of interest" description="Disordered" evidence="12">
    <location>
        <begin position="1020"/>
        <end position="1048"/>
    </location>
</feature>
<evidence type="ECO:0000256" key="1">
    <source>
        <dbReference type="ARBA" id="ARBA00009084"/>
    </source>
</evidence>
<dbReference type="Gene3D" id="1.10.275.10">
    <property type="entry name" value="Fumarase/aspartase (N-terminal domain)"/>
    <property type="match status" value="1"/>
</dbReference>
<dbReference type="InterPro" id="IPR043024">
    <property type="entry name" value="KA1_sf_fungal"/>
</dbReference>
<name>A0ABR3VQ42_HUMIN</name>
<organism evidence="14 15">
    <name type="scientific">Humicola insolens</name>
    <name type="common">Soft-rot fungus</name>
    <dbReference type="NCBI Taxonomy" id="85995"/>
    <lineage>
        <taxon>Eukaryota</taxon>
        <taxon>Fungi</taxon>
        <taxon>Dikarya</taxon>
        <taxon>Ascomycota</taxon>
        <taxon>Pezizomycotina</taxon>
        <taxon>Sordariomycetes</taxon>
        <taxon>Sordariomycetidae</taxon>
        <taxon>Sordariales</taxon>
        <taxon>Chaetomiaceae</taxon>
        <taxon>Mycothermus</taxon>
    </lineage>
</organism>
<dbReference type="NCBIfam" id="TIGR00979">
    <property type="entry name" value="fumC_II"/>
    <property type="match status" value="1"/>
</dbReference>
<dbReference type="InterPro" id="IPR031850">
    <property type="entry name" value="Fungal_KA1_dom"/>
</dbReference>
<dbReference type="PROSITE" id="PS50011">
    <property type="entry name" value="PROTEIN_KINASE_DOM"/>
    <property type="match status" value="1"/>
</dbReference>
<comment type="catalytic activity">
    <reaction evidence="10">
        <text>L-seryl-[protein] + ATP = O-phospho-L-seryl-[protein] + ADP + H(+)</text>
        <dbReference type="Rhea" id="RHEA:17989"/>
        <dbReference type="Rhea" id="RHEA-COMP:9863"/>
        <dbReference type="Rhea" id="RHEA-COMP:11604"/>
        <dbReference type="ChEBI" id="CHEBI:15378"/>
        <dbReference type="ChEBI" id="CHEBI:29999"/>
        <dbReference type="ChEBI" id="CHEBI:30616"/>
        <dbReference type="ChEBI" id="CHEBI:83421"/>
        <dbReference type="ChEBI" id="CHEBI:456216"/>
        <dbReference type="EC" id="2.7.11.1"/>
    </reaction>
</comment>
<comment type="similarity">
    <text evidence="1">Belongs to the class-II fumarase/aspartase family. Fumarase subfamily.</text>
</comment>
<evidence type="ECO:0000256" key="8">
    <source>
        <dbReference type="ARBA" id="ARBA00023239"/>
    </source>
</evidence>
<evidence type="ECO:0000256" key="9">
    <source>
        <dbReference type="ARBA" id="ARBA00047899"/>
    </source>
</evidence>
<dbReference type="InterPro" id="IPR008271">
    <property type="entry name" value="Ser/Thr_kinase_AS"/>
</dbReference>
<dbReference type="Pfam" id="PF16797">
    <property type="entry name" value="Fungal_KA1"/>
    <property type="match status" value="1"/>
</dbReference>
<dbReference type="PANTHER" id="PTHR11444">
    <property type="entry name" value="ASPARTATEAMMONIA/ARGININOSUCCINATE/ADENYLOSUCCINATE LYASE"/>
    <property type="match status" value="1"/>
</dbReference>
<evidence type="ECO:0000256" key="6">
    <source>
        <dbReference type="ARBA" id="ARBA00022777"/>
    </source>
</evidence>
<reference evidence="14 15" key="1">
    <citation type="journal article" date="2024" name="Commun. Biol.">
        <title>Comparative genomic analysis of thermophilic fungi reveals convergent evolutionary adaptations and gene losses.</title>
        <authorList>
            <person name="Steindorff A.S."/>
            <person name="Aguilar-Pontes M.V."/>
            <person name="Robinson A.J."/>
            <person name="Andreopoulos B."/>
            <person name="LaButti K."/>
            <person name="Kuo A."/>
            <person name="Mondo S."/>
            <person name="Riley R."/>
            <person name="Otillar R."/>
            <person name="Haridas S."/>
            <person name="Lipzen A."/>
            <person name="Grimwood J."/>
            <person name="Schmutz J."/>
            <person name="Clum A."/>
            <person name="Reid I.D."/>
            <person name="Moisan M.C."/>
            <person name="Butler G."/>
            <person name="Nguyen T.T.M."/>
            <person name="Dewar K."/>
            <person name="Conant G."/>
            <person name="Drula E."/>
            <person name="Henrissat B."/>
            <person name="Hansel C."/>
            <person name="Singer S."/>
            <person name="Hutchinson M.I."/>
            <person name="de Vries R.P."/>
            <person name="Natvig D.O."/>
            <person name="Powell A.J."/>
            <person name="Tsang A."/>
            <person name="Grigoriev I.V."/>
        </authorList>
    </citation>
    <scope>NUCLEOTIDE SEQUENCE [LARGE SCALE GENOMIC DNA]</scope>
    <source>
        <strain evidence="14 15">CBS 620.91</strain>
    </source>
</reference>
<dbReference type="InterPro" id="IPR020557">
    <property type="entry name" value="Fumarate_lyase_CS"/>
</dbReference>
<dbReference type="PROSITE" id="PS00107">
    <property type="entry name" value="PROTEIN_KINASE_ATP"/>
    <property type="match status" value="1"/>
</dbReference>
<evidence type="ECO:0000256" key="5">
    <source>
        <dbReference type="ARBA" id="ARBA00022741"/>
    </source>
</evidence>
<evidence type="ECO:0000256" key="2">
    <source>
        <dbReference type="ARBA" id="ARBA00022527"/>
    </source>
</evidence>
<dbReference type="InterPro" id="IPR022761">
    <property type="entry name" value="Fumarate_lyase_N"/>
</dbReference>
<dbReference type="InterPro" id="IPR011009">
    <property type="entry name" value="Kinase-like_dom_sf"/>
</dbReference>
<dbReference type="Pfam" id="PF00069">
    <property type="entry name" value="Pkinase"/>
    <property type="match status" value="1"/>
</dbReference>
<feature type="region of interest" description="Disordered" evidence="12">
    <location>
        <begin position="1"/>
        <end position="34"/>
    </location>
</feature>
<dbReference type="PROSITE" id="PS00163">
    <property type="entry name" value="FUMARATE_LYASES"/>
    <property type="match status" value="1"/>
</dbReference>
<dbReference type="Gene3D" id="1.20.200.10">
    <property type="entry name" value="Fumarase/aspartase (Central domain)"/>
    <property type="match status" value="1"/>
</dbReference>
<evidence type="ECO:0000256" key="7">
    <source>
        <dbReference type="ARBA" id="ARBA00022840"/>
    </source>
</evidence>
<dbReference type="SUPFAM" id="SSF56112">
    <property type="entry name" value="Protein kinase-like (PK-like)"/>
    <property type="match status" value="1"/>
</dbReference>
<dbReference type="InterPro" id="IPR000719">
    <property type="entry name" value="Prot_kinase_dom"/>
</dbReference>
<feature type="compositionally biased region" description="Polar residues" evidence="12">
    <location>
        <begin position="938"/>
        <end position="952"/>
    </location>
</feature>
<dbReference type="InterPro" id="IPR005677">
    <property type="entry name" value="Fum_hydII"/>
</dbReference>
<dbReference type="Gene3D" id="1.10.510.10">
    <property type="entry name" value="Transferase(Phosphotransferase) domain 1"/>
    <property type="match status" value="1"/>
</dbReference>
<evidence type="ECO:0000256" key="4">
    <source>
        <dbReference type="ARBA" id="ARBA00022679"/>
    </source>
</evidence>
<feature type="domain" description="Protein kinase" evidence="13">
    <location>
        <begin position="77"/>
        <end position="355"/>
    </location>
</feature>
<dbReference type="Gene3D" id="3.30.310.220">
    <property type="entry name" value="Fungal kinase associated-1 domain"/>
    <property type="match status" value="1"/>
</dbReference>
<dbReference type="InterPro" id="IPR018951">
    <property type="entry name" value="Fumarase_C_C"/>
</dbReference>
<dbReference type="Proteomes" id="UP001583172">
    <property type="component" value="Unassembled WGS sequence"/>
</dbReference>
<dbReference type="PANTHER" id="PTHR11444:SF1">
    <property type="entry name" value="FUMARATE HYDRATASE, MITOCHONDRIAL"/>
    <property type="match status" value="1"/>
</dbReference>
<evidence type="ECO:0000256" key="12">
    <source>
        <dbReference type="SAM" id="MobiDB-lite"/>
    </source>
</evidence>
<dbReference type="SUPFAM" id="SSF48557">
    <property type="entry name" value="L-aspartase-like"/>
    <property type="match status" value="1"/>
</dbReference>
<keyword evidence="7 11" id="KW-0067">ATP-binding</keyword>
<evidence type="ECO:0000256" key="11">
    <source>
        <dbReference type="PROSITE-ProRule" id="PRU10141"/>
    </source>
</evidence>
<dbReference type="InterPro" id="IPR024083">
    <property type="entry name" value="Fumarase/histidase_N"/>
</dbReference>
<proteinExistence type="inferred from homology"/>
<sequence length="1726" mass="191763">MKGHPSLRGNSAPAITVNYASSEQGSRKPPVGPVNPRMAAIAQDPQAGADARRVSQFSNVSSNASTTRQLKTHIGPWQLGKTLGKGSSARVRLARHRVTHQLVAVKIVAKSTARLNQGASLANLDHIDTRKPTTSADAGLRRMPMAIEREVAILKLIRHPNIIELLDIWENRSEIYLITEYVEKGDLFTFINWNGALHEEEAIFYFRQMMTAVEYCHSFNICHRDLKPENILLKANGQVKIADFGLAALQQDRNHQLRTACGSPHYAAPELLRHQFYKGPAVDIWSMGVILFAMLAGHLPFDDENMEIMLAKAKRAEYRMPHHLSKEAKDLIRRILVDQPSHRITMKQMWRHALIKKYDYLDEWLQWDSPTRSLLRKIDTTAVPEEIDAQILRQLKALWHNYSEDTLQQLLKQEKPNDQKMFYWLLWSHREEQLENHQNNVPISKSDFHHLKPPNWGKRISTCQFTNTRRNGHSRSVSRFTVISNVKDSDEVETVKSYDPYNASRVFQPSSSQITSAKIVIHRDTPQPYEASQPHLAVSHSYRSYHSVNGSLRQRPRAGSRRTSRTGQLRSPQPSMGSIRSHQSNPRVRANNKAKRGVDFSSVRSKAQRHRRQRHASLTAPTSTAGSSTVGDDRDSASCAGYGNEMAPARGVATAGSMMDVGEHTDDAFIWNEEIEQLHHRIARDCDEAFRTSFLTDAETAGPSREASPFTISLGDLPVYKNSDVRPWDSRPLPPVPSKTTAGSPMSVDQHSMAADSVPPLPKSGKSQGQLDTPVPERRVVSEPAYHQAGQKEARPLPSIQESSPYNWMKRQDATSKYDADESAVETPIRVKNKGLDFLARAENTIRVVNSPSTVGAVMYDVNIPAPLKVRKASRNAAANKSTAVESWAKDVPPHASSYDLSQDTVVQRTAETNGAEVVNPRKRVSSWFRRAHKENDSNSSFATVTDSTQVKSESDGVFSKRSVSDSTNPSSLHYGEKKKGFGFSFWKKSAPKMYIGDAEDNDTSTSRHDLLHPLQPIKTRSSHHRASKMTTTTMQRAWSESDTSGGPARKIEVQQNWLARLFRVKPAMRYLCFTMPKRRARQELAILLREWRKYGMRDVEVDKERNIIFARVGARNYLDLKEVSFAVEIMTVIEHGKRNPLCIARFTQEKGAASSFHRVVLAVKAVFKTRGLLVQDKRKVAGPAARSSSSTSLTGGMPRTFRPLISNSASTCSKKVSSSSGAISSLGFRARNPAFVFTAQARYFHNTTTRMADTTNKKTRIESDAFGEIEVPADKYWGAQTERSLSNFKINQPQDRMPPAIVRAFGILKGAAATVNMRYGLDPTIGKAIQQAAKEVADLKLIDHFPLVVWQTGSGTQSNMNANEVISNRAIEILGGKMGSKSPVHPNDHVNRSASSNDTFPTVMHIAAVLEIEGELLPSLRSLRDALQAKVDEFEAKNIIKIGRTHLQDATPLTLAQEFSGYVAQLDAGIKRVESSLPDLRLLAQGGTAVGTGINTYEGFAEAIAEEVSKMTGTEFRTAPNKFEALAAHDAVVQAHGSLNTLAASLTKIAQDIRYLGSGPRCGLGELILPENEPGSSIMPGKVNPTQCEALTMVCAQVMGNHVACTIGGMNGQFELNVYKPLIIRNFLHSARLLADGMRSFEKNLVAGLRANEEKISSIMKESLMLVTCLNPKIGYDMASKVAKNAHKKGITLKESALELQALTEEEFDTLVRPELMVGPKPYKG</sequence>
<feature type="region of interest" description="Disordered" evidence="12">
    <location>
        <begin position="543"/>
        <end position="635"/>
    </location>
</feature>
<protein>
    <recommendedName>
        <fullName evidence="13">Protein kinase domain-containing protein</fullName>
    </recommendedName>
</protein>
<evidence type="ECO:0000313" key="15">
    <source>
        <dbReference type="Proteomes" id="UP001583172"/>
    </source>
</evidence>
<dbReference type="Pfam" id="PF00206">
    <property type="entry name" value="Lyase_1"/>
    <property type="match status" value="1"/>
</dbReference>
<feature type="compositionally biased region" description="Polar residues" evidence="12">
    <location>
        <begin position="543"/>
        <end position="552"/>
    </location>
</feature>
<dbReference type="InterPro" id="IPR017441">
    <property type="entry name" value="Protein_kinase_ATP_BS"/>
</dbReference>
<feature type="binding site" evidence="11">
    <location>
        <position position="110"/>
    </location>
    <ligand>
        <name>ATP</name>
        <dbReference type="ChEBI" id="CHEBI:30616"/>
    </ligand>
</feature>
<keyword evidence="6" id="KW-0418">Kinase</keyword>
<comment type="catalytic activity">
    <reaction evidence="9">
        <text>L-threonyl-[protein] + ATP = O-phospho-L-threonyl-[protein] + ADP + H(+)</text>
        <dbReference type="Rhea" id="RHEA:46608"/>
        <dbReference type="Rhea" id="RHEA-COMP:11060"/>
        <dbReference type="Rhea" id="RHEA-COMP:11605"/>
        <dbReference type="ChEBI" id="CHEBI:15378"/>
        <dbReference type="ChEBI" id="CHEBI:30013"/>
        <dbReference type="ChEBI" id="CHEBI:30616"/>
        <dbReference type="ChEBI" id="CHEBI:61977"/>
        <dbReference type="ChEBI" id="CHEBI:456216"/>
        <dbReference type="EC" id="2.7.11.1"/>
    </reaction>
</comment>
<evidence type="ECO:0000313" key="14">
    <source>
        <dbReference type="EMBL" id="KAL1843920.1"/>
    </source>
</evidence>
<feature type="compositionally biased region" description="Polar residues" evidence="12">
    <location>
        <begin position="1029"/>
        <end position="1045"/>
    </location>
</feature>
<keyword evidence="15" id="KW-1185">Reference proteome</keyword>
<dbReference type="InterPro" id="IPR008948">
    <property type="entry name" value="L-Aspartase-like"/>
</dbReference>
<keyword evidence="8" id="KW-0456">Lyase</keyword>
<dbReference type="CDD" id="cd01362">
    <property type="entry name" value="Fumarase_classII"/>
    <property type="match status" value="1"/>
</dbReference>
<dbReference type="InterPro" id="IPR000362">
    <property type="entry name" value="Fumarate_lyase_fam"/>
</dbReference>
<dbReference type="SMART" id="SM00220">
    <property type="entry name" value="S_TKc"/>
    <property type="match status" value="1"/>
</dbReference>
<feature type="region of interest" description="Disordered" evidence="12">
    <location>
        <begin position="725"/>
        <end position="807"/>
    </location>
</feature>
<keyword evidence="4" id="KW-0808">Transferase</keyword>
<accession>A0ABR3VQ42</accession>
<feature type="compositionally biased region" description="Polar residues" evidence="12">
    <location>
        <begin position="738"/>
        <end position="750"/>
    </location>
</feature>
<dbReference type="PROSITE" id="PS00108">
    <property type="entry name" value="PROTEIN_KINASE_ST"/>
    <property type="match status" value="1"/>
</dbReference>
<gene>
    <name evidence="14" type="ORF">VTJ49DRAFT_6863</name>
</gene>
<feature type="compositionally biased region" description="Basic residues" evidence="12">
    <location>
        <begin position="606"/>
        <end position="615"/>
    </location>
</feature>
<dbReference type="PRINTS" id="PR00149">
    <property type="entry name" value="FUMRATELYASE"/>
</dbReference>
<dbReference type="Pfam" id="PF10415">
    <property type="entry name" value="FumaraseC_C"/>
    <property type="match status" value="1"/>
</dbReference>
<feature type="compositionally biased region" description="Polar residues" evidence="12">
    <location>
        <begin position="619"/>
        <end position="630"/>
    </location>
</feature>
<keyword evidence="3" id="KW-0597">Phosphoprotein</keyword>
<keyword evidence="2" id="KW-0723">Serine/threonine-protein kinase</keyword>
<comment type="caution">
    <text evidence="14">The sequence shown here is derived from an EMBL/GenBank/DDBJ whole genome shotgun (WGS) entry which is preliminary data.</text>
</comment>
<keyword evidence="5 11" id="KW-0547">Nucleotide-binding</keyword>
<evidence type="ECO:0000259" key="13">
    <source>
        <dbReference type="PROSITE" id="PS50011"/>
    </source>
</evidence>
<feature type="compositionally biased region" description="Basic residues" evidence="12">
    <location>
        <begin position="554"/>
        <end position="564"/>
    </location>
</feature>
<dbReference type="EMBL" id="JAZGSY010000007">
    <property type="protein sequence ID" value="KAL1843920.1"/>
    <property type="molecule type" value="Genomic_DNA"/>
</dbReference>